<evidence type="ECO:0000256" key="1">
    <source>
        <dbReference type="ARBA" id="ARBA00022679"/>
    </source>
</evidence>
<evidence type="ECO:0000313" key="4">
    <source>
        <dbReference type="EMBL" id="MBR7744053.1"/>
    </source>
</evidence>
<dbReference type="PANTHER" id="PTHR43877:SF2">
    <property type="entry name" value="AMINOALKYLPHOSPHONATE N-ACETYLTRANSFERASE-RELATED"/>
    <property type="match status" value="1"/>
</dbReference>
<dbReference type="EMBL" id="JAGSNF010000017">
    <property type="protein sequence ID" value="MBR7744053.1"/>
    <property type="molecule type" value="Genomic_DNA"/>
</dbReference>
<dbReference type="PROSITE" id="PS51186">
    <property type="entry name" value="GNAT"/>
    <property type="match status" value="1"/>
</dbReference>
<organism evidence="4 5">
    <name type="scientific">Phycicoccus avicenniae</name>
    <dbReference type="NCBI Taxonomy" id="2828860"/>
    <lineage>
        <taxon>Bacteria</taxon>
        <taxon>Bacillati</taxon>
        <taxon>Actinomycetota</taxon>
        <taxon>Actinomycetes</taxon>
        <taxon>Micrococcales</taxon>
        <taxon>Intrasporangiaceae</taxon>
        <taxon>Phycicoccus</taxon>
    </lineage>
</organism>
<reference evidence="4" key="1">
    <citation type="submission" date="2021-04" db="EMBL/GenBank/DDBJ databases">
        <title>Phycicoccus avicenniae sp. nov., a novel endophytic actinomycetes isolated from branch of Avicennia mariana.</title>
        <authorList>
            <person name="Tuo L."/>
        </authorList>
    </citation>
    <scope>NUCLEOTIDE SEQUENCE</scope>
    <source>
        <strain evidence="4">BSK3Z-2</strain>
    </source>
</reference>
<proteinExistence type="predicted"/>
<dbReference type="InterPro" id="IPR050832">
    <property type="entry name" value="Bact_Acetyltransf"/>
</dbReference>
<gene>
    <name evidence="4" type="ORF">KC207_12205</name>
</gene>
<sequence length="157" mass="17395">MALVRAMTADDVDDVLEVQRAGSVITLADVFPQDTHPFPADAVRERWVHEVEDPGVDCRVAELDGRVVGFVVLCDDEVLHLGTAVDTWGSGLAGDVHDEALAVLREAGVAVARLRVFEGNERARRFYRRSGWVPTDETSRSPFAPYPVLRRWELVLG</sequence>
<dbReference type="GO" id="GO:0016747">
    <property type="term" value="F:acyltransferase activity, transferring groups other than amino-acyl groups"/>
    <property type="evidence" value="ECO:0007669"/>
    <property type="project" value="InterPro"/>
</dbReference>
<dbReference type="AlphaFoldDB" id="A0A941HZG2"/>
<dbReference type="RefSeq" id="WP_211603377.1">
    <property type="nucleotide sequence ID" value="NZ_JAGSNF010000017.1"/>
</dbReference>
<comment type="caution">
    <text evidence="4">The sequence shown here is derived from an EMBL/GenBank/DDBJ whole genome shotgun (WGS) entry which is preliminary data.</text>
</comment>
<evidence type="ECO:0000259" key="3">
    <source>
        <dbReference type="PROSITE" id="PS51186"/>
    </source>
</evidence>
<keyword evidence="2" id="KW-0012">Acyltransferase</keyword>
<dbReference type="PANTHER" id="PTHR43877">
    <property type="entry name" value="AMINOALKYLPHOSPHONATE N-ACETYLTRANSFERASE-RELATED-RELATED"/>
    <property type="match status" value="1"/>
</dbReference>
<keyword evidence="1" id="KW-0808">Transferase</keyword>
<feature type="domain" description="N-acetyltransferase" evidence="3">
    <location>
        <begin position="2"/>
        <end position="157"/>
    </location>
</feature>
<protein>
    <submittedName>
        <fullName evidence="4">GNAT family N-acetyltransferase</fullName>
    </submittedName>
</protein>
<evidence type="ECO:0000256" key="2">
    <source>
        <dbReference type="ARBA" id="ARBA00023315"/>
    </source>
</evidence>
<accession>A0A941HZG2</accession>
<dbReference type="Proteomes" id="UP000677016">
    <property type="component" value="Unassembled WGS sequence"/>
</dbReference>
<keyword evidence="5" id="KW-1185">Reference proteome</keyword>
<dbReference type="InterPro" id="IPR000182">
    <property type="entry name" value="GNAT_dom"/>
</dbReference>
<dbReference type="SUPFAM" id="SSF55729">
    <property type="entry name" value="Acyl-CoA N-acyltransferases (Nat)"/>
    <property type="match status" value="1"/>
</dbReference>
<name>A0A941HZG2_9MICO</name>
<evidence type="ECO:0000313" key="5">
    <source>
        <dbReference type="Proteomes" id="UP000677016"/>
    </source>
</evidence>
<dbReference type="InterPro" id="IPR016181">
    <property type="entry name" value="Acyl_CoA_acyltransferase"/>
</dbReference>
<dbReference type="Gene3D" id="3.40.630.30">
    <property type="match status" value="1"/>
</dbReference>
<dbReference type="Pfam" id="PF00583">
    <property type="entry name" value="Acetyltransf_1"/>
    <property type="match status" value="1"/>
</dbReference>